<gene>
    <name evidence="2" type="ORF">SAMN05421780_101321</name>
</gene>
<evidence type="ECO:0000313" key="3">
    <source>
        <dbReference type="Proteomes" id="UP000199514"/>
    </source>
</evidence>
<dbReference type="Proteomes" id="UP000199514">
    <property type="component" value="Unassembled WGS sequence"/>
</dbReference>
<evidence type="ECO:0000256" key="1">
    <source>
        <dbReference type="SAM" id="SignalP"/>
    </source>
</evidence>
<dbReference type="OrthoDB" id="945117at2"/>
<dbReference type="EMBL" id="FOLE01000001">
    <property type="protein sequence ID" value="SFB75977.1"/>
    <property type="molecule type" value="Genomic_DNA"/>
</dbReference>
<dbReference type="STRING" id="927664.SAMN05421780_101321"/>
<keyword evidence="1" id="KW-0732">Signal</keyword>
<keyword evidence="3" id="KW-1185">Reference proteome</keyword>
<dbReference type="SUPFAM" id="SSF103515">
    <property type="entry name" value="Autotransporter"/>
    <property type="match status" value="1"/>
</dbReference>
<dbReference type="Gene3D" id="2.40.160.20">
    <property type="match status" value="1"/>
</dbReference>
<name>A0A1I1DM95_9BACT</name>
<proteinExistence type="predicted"/>
<dbReference type="RefSeq" id="WP_091506198.1">
    <property type="nucleotide sequence ID" value="NZ_FOLE01000001.1"/>
</dbReference>
<dbReference type="AlphaFoldDB" id="A0A1I1DM95"/>
<reference evidence="2 3" key="1">
    <citation type="submission" date="2016-10" db="EMBL/GenBank/DDBJ databases">
        <authorList>
            <person name="de Groot N.N."/>
        </authorList>
    </citation>
    <scope>NUCLEOTIDE SEQUENCE [LARGE SCALE GENOMIC DNA]</scope>
    <source>
        <strain evidence="2 3">DSM 6793</strain>
    </source>
</reference>
<feature type="signal peptide" evidence="1">
    <location>
        <begin position="1"/>
        <end position="21"/>
    </location>
</feature>
<protein>
    <recommendedName>
        <fullName evidence="4">Outer membrane protein beta-barrel domain-containing protein</fullName>
    </recommendedName>
</protein>
<accession>A0A1I1DM95</accession>
<sequence>MKKNISLIVVLFLTIFSAANAQIAAGTKAVSAGFGLWGQRYQHSETKYRNTELNGSISGSYFILENLSVGLGFDIGRTRNYQKSASVFLGESEYETIQSNYTVNIFSRYYHPIWDNKLFVLGQANAGMGRLKSDNSYSNSGITDTNKGNLDTYSAGVNLGLAYFITPKFSIETSVLHFKYTNYKYQDRPDLGNYTSRDYDYGLIGNLNLSAQFYF</sequence>
<feature type="chain" id="PRO_5011663855" description="Outer membrane protein beta-barrel domain-containing protein" evidence="1">
    <location>
        <begin position="22"/>
        <end position="215"/>
    </location>
</feature>
<organism evidence="2 3">
    <name type="scientific">Flexibacter flexilis DSM 6793</name>
    <dbReference type="NCBI Taxonomy" id="927664"/>
    <lineage>
        <taxon>Bacteria</taxon>
        <taxon>Pseudomonadati</taxon>
        <taxon>Bacteroidota</taxon>
        <taxon>Cytophagia</taxon>
        <taxon>Cytophagales</taxon>
        <taxon>Flexibacteraceae</taxon>
        <taxon>Flexibacter</taxon>
    </lineage>
</organism>
<evidence type="ECO:0000313" key="2">
    <source>
        <dbReference type="EMBL" id="SFB75977.1"/>
    </source>
</evidence>
<evidence type="ECO:0008006" key="4">
    <source>
        <dbReference type="Google" id="ProtNLM"/>
    </source>
</evidence>
<dbReference type="InterPro" id="IPR036709">
    <property type="entry name" value="Autotransporte_beta_dom_sf"/>
</dbReference>